<feature type="signal peptide" evidence="1">
    <location>
        <begin position="1"/>
        <end position="22"/>
    </location>
</feature>
<dbReference type="Pfam" id="PF13472">
    <property type="entry name" value="Lipase_GDSL_2"/>
    <property type="match status" value="1"/>
</dbReference>
<dbReference type="Gene3D" id="2.120.10.10">
    <property type="match status" value="1"/>
</dbReference>
<dbReference type="Gene3D" id="3.40.50.1110">
    <property type="entry name" value="SGNH hydrolase"/>
    <property type="match status" value="1"/>
</dbReference>
<dbReference type="CDD" id="cd01834">
    <property type="entry name" value="SGNH_hydrolase_like_2"/>
    <property type="match status" value="1"/>
</dbReference>
<evidence type="ECO:0000256" key="1">
    <source>
        <dbReference type="SAM" id="SignalP"/>
    </source>
</evidence>
<dbReference type="Pfam" id="PF13088">
    <property type="entry name" value="BNR_2"/>
    <property type="match status" value="1"/>
</dbReference>
<dbReference type="InterPro" id="IPR013830">
    <property type="entry name" value="SGNH_hydro"/>
</dbReference>
<dbReference type="Proteomes" id="UP000316304">
    <property type="component" value="Unassembled WGS sequence"/>
</dbReference>
<dbReference type="SUPFAM" id="SSF52266">
    <property type="entry name" value="SGNH hydrolase"/>
    <property type="match status" value="1"/>
</dbReference>
<evidence type="ECO:0000313" key="4">
    <source>
        <dbReference type="EMBL" id="TWU25291.1"/>
    </source>
</evidence>
<evidence type="ECO:0000313" key="5">
    <source>
        <dbReference type="Proteomes" id="UP000316304"/>
    </source>
</evidence>
<gene>
    <name evidence="4" type="primary">tesA_1</name>
    <name evidence="4" type="ORF">Pla52o_15900</name>
</gene>
<dbReference type="InterPro" id="IPR036278">
    <property type="entry name" value="Sialidase_sf"/>
</dbReference>
<dbReference type="EMBL" id="SJPT01000002">
    <property type="protein sequence ID" value="TWU25291.1"/>
    <property type="molecule type" value="Genomic_DNA"/>
</dbReference>
<dbReference type="InterPro" id="IPR011040">
    <property type="entry name" value="Sialidase"/>
</dbReference>
<dbReference type="PANTHER" id="PTHR43752">
    <property type="entry name" value="BNR/ASP-BOX REPEAT FAMILY PROTEIN"/>
    <property type="match status" value="1"/>
</dbReference>
<sequence length="601" mass="66176" precursor="true">MKRLILSITAAFLCAQNACLLAVEPPTIVTFGDSVTAPRGRTAVYPDLLANDLSYDGKDVKIINAGIGSHTTTMGKARFEKDVLNVKPDVAVIMFGINDAAVDVWKDPPADKPRVSLADYRNNLTEMVQALKSRGTRVVLMTSNPLYWAATTLKLYDKPPYRPEDVDGFNVVLRDYVSAVREIAKTEDVGLVDVFAAFEAYDAEPKHKPGALNPDGMHPGDAGHRIIADLLIEHFAKSDQKFARKPFTVWHRSGDVVEMHPRSTNITHDTEHPTVLGPALIKLSDGAVMSVYSTPTSYAGKPGECYIAARTTRDGGKTWEPEREITRLPDGRSAHPTAFRARNGTMHLFFLGYKQHAWDRKTENPTENTRSDLWTVRSGDEGKTWSKPQMIFKGYTGSTNGAEETSGGNLVVPFSHYVANPGRLVSRTVVSRDGGKTWTPSNQIDIGGAGDHAGAVEPCVIELKDKRLWMVIRTARKFFWESFSEDGGLTWSEAKPTKIRSSHSPGHVIRMADGRLALAWNPDGRKELSVAFSQDEGHTWTDSVVVARGLATYPFILENQPGELWVGFIDPHDGWGTTPRAMHLKIAVQDVVADTKATASQ</sequence>
<dbReference type="PANTHER" id="PTHR43752:SF2">
    <property type="entry name" value="BNR_ASP-BOX REPEAT FAMILY PROTEIN"/>
    <property type="match status" value="1"/>
</dbReference>
<accession>A0A5C6CPH0</accession>
<dbReference type="CDD" id="cd15482">
    <property type="entry name" value="Sialidase_non-viral"/>
    <property type="match status" value="1"/>
</dbReference>
<feature type="domain" description="SGNH hydrolase-type esterase" evidence="3">
    <location>
        <begin position="31"/>
        <end position="226"/>
    </location>
</feature>
<organism evidence="4 5">
    <name type="scientific">Novipirellula galeiformis</name>
    <dbReference type="NCBI Taxonomy" id="2528004"/>
    <lineage>
        <taxon>Bacteria</taxon>
        <taxon>Pseudomonadati</taxon>
        <taxon>Planctomycetota</taxon>
        <taxon>Planctomycetia</taxon>
        <taxon>Pirellulales</taxon>
        <taxon>Pirellulaceae</taxon>
        <taxon>Novipirellula</taxon>
    </lineage>
</organism>
<feature type="domain" description="Sialidase" evidence="2">
    <location>
        <begin position="307"/>
        <end position="564"/>
    </location>
</feature>
<dbReference type="OrthoDB" id="2513075at2"/>
<dbReference type="EC" id="3.1.1.1" evidence="4"/>
<dbReference type="RefSeq" id="WP_146593942.1">
    <property type="nucleotide sequence ID" value="NZ_SJPT01000002.1"/>
</dbReference>
<keyword evidence="1" id="KW-0732">Signal</keyword>
<comment type="caution">
    <text evidence="4">The sequence shown here is derived from an EMBL/GenBank/DDBJ whole genome shotgun (WGS) entry which is preliminary data.</text>
</comment>
<dbReference type="GO" id="GO:0106435">
    <property type="term" value="F:carboxylesterase activity"/>
    <property type="evidence" value="ECO:0007669"/>
    <property type="project" value="UniProtKB-EC"/>
</dbReference>
<dbReference type="AlphaFoldDB" id="A0A5C6CPH0"/>
<proteinExistence type="predicted"/>
<keyword evidence="4" id="KW-0378">Hydrolase</keyword>
<evidence type="ECO:0000259" key="2">
    <source>
        <dbReference type="Pfam" id="PF13088"/>
    </source>
</evidence>
<reference evidence="4 5" key="1">
    <citation type="submission" date="2019-02" db="EMBL/GenBank/DDBJ databases">
        <title>Deep-cultivation of Planctomycetes and their phenomic and genomic characterization uncovers novel biology.</title>
        <authorList>
            <person name="Wiegand S."/>
            <person name="Jogler M."/>
            <person name="Boedeker C."/>
            <person name="Pinto D."/>
            <person name="Vollmers J."/>
            <person name="Rivas-Marin E."/>
            <person name="Kohn T."/>
            <person name="Peeters S.H."/>
            <person name="Heuer A."/>
            <person name="Rast P."/>
            <person name="Oberbeckmann S."/>
            <person name="Bunk B."/>
            <person name="Jeske O."/>
            <person name="Meyerdierks A."/>
            <person name="Storesund J.E."/>
            <person name="Kallscheuer N."/>
            <person name="Luecker S."/>
            <person name="Lage O.M."/>
            <person name="Pohl T."/>
            <person name="Merkel B.J."/>
            <person name="Hornburger P."/>
            <person name="Mueller R.-W."/>
            <person name="Bruemmer F."/>
            <person name="Labrenz M."/>
            <person name="Spormann A.M."/>
            <person name="Op Den Camp H."/>
            <person name="Overmann J."/>
            <person name="Amann R."/>
            <person name="Jetten M.S.M."/>
            <person name="Mascher T."/>
            <person name="Medema M.H."/>
            <person name="Devos D.P."/>
            <person name="Kaster A.-K."/>
            <person name="Ovreas L."/>
            <person name="Rohde M."/>
            <person name="Galperin M.Y."/>
            <person name="Jogler C."/>
        </authorList>
    </citation>
    <scope>NUCLEOTIDE SEQUENCE [LARGE SCALE GENOMIC DNA]</scope>
    <source>
        <strain evidence="4 5">Pla52o</strain>
    </source>
</reference>
<protein>
    <submittedName>
        <fullName evidence="4">Esterase TesA</fullName>
        <ecNumber evidence="4">3.1.1.1</ecNumber>
    </submittedName>
</protein>
<dbReference type="InterPro" id="IPR036514">
    <property type="entry name" value="SGNH_hydro_sf"/>
</dbReference>
<dbReference type="SUPFAM" id="SSF50939">
    <property type="entry name" value="Sialidases"/>
    <property type="match status" value="1"/>
</dbReference>
<evidence type="ECO:0000259" key="3">
    <source>
        <dbReference type="Pfam" id="PF13472"/>
    </source>
</evidence>
<keyword evidence="5" id="KW-1185">Reference proteome</keyword>
<name>A0A5C6CPH0_9BACT</name>
<feature type="chain" id="PRO_5022666706" evidence="1">
    <location>
        <begin position="23"/>
        <end position="601"/>
    </location>
</feature>